<evidence type="ECO:0000313" key="2">
    <source>
        <dbReference type="EMBL" id="KGF34805.1"/>
    </source>
</evidence>
<feature type="transmembrane region" description="Helical" evidence="1">
    <location>
        <begin position="40"/>
        <end position="69"/>
    </location>
</feature>
<dbReference type="Proteomes" id="UP000029556">
    <property type="component" value="Unassembled WGS sequence"/>
</dbReference>
<protein>
    <recommendedName>
        <fullName evidence="4">Phage holin family protein</fullName>
    </recommendedName>
</protein>
<keyword evidence="1" id="KW-0812">Transmembrane</keyword>
<evidence type="ECO:0000256" key="1">
    <source>
        <dbReference type="SAM" id="Phobius"/>
    </source>
</evidence>
<evidence type="ECO:0000313" key="3">
    <source>
        <dbReference type="Proteomes" id="UP000029556"/>
    </source>
</evidence>
<name>A0A095ZJA9_9BACT</name>
<dbReference type="Pfam" id="PF07332">
    <property type="entry name" value="Phage_holin_3_6"/>
    <property type="match status" value="1"/>
</dbReference>
<accession>A0A095ZJA9</accession>
<dbReference type="GeneID" id="97997550"/>
<dbReference type="InterPro" id="IPR009937">
    <property type="entry name" value="Phage_holin_3_6"/>
</dbReference>
<comment type="caution">
    <text evidence="2">The sequence shown here is derived from an EMBL/GenBank/DDBJ whole genome shotgun (WGS) entry which is preliminary data.</text>
</comment>
<gene>
    <name evidence="2" type="ORF">HMPREF2137_06480</name>
</gene>
<reference evidence="2 3" key="1">
    <citation type="submission" date="2014-07" db="EMBL/GenBank/DDBJ databases">
        <authorList>
            <person name="McCorrison J."/>
            <person name="Sanka R."/>
            <person name="Torralba M."/>
            <person name="Gillis M."/>
            <person name="Haft D.H."/>
            <person name="Methe B."/>
            <person name="Sutton G."/>
            <person name="Nelson K.E."/>
        </authorList>
    </citation>
    <scope>NUCLEOTIDE SEQUENCE [LARGE SCALE GENOMIC DNA]</scope>
    <source>
        <strain evidence="2 3">DNF00853</strain>
    </source>
</reference>
<sequence>MFSNDQNVETIGRLVDICKHYIGLQTEYVKLDVIEKVVRLITVITLVTALSIIMILALIYVSFAAAYALEPHVGLPIGFLIVAGGYLFIFLLFFLFRKQWIERPLVRFLASLLMEK</sequence>
<keyword evidence="1" id="KW-0472">Membrane</keyword>
<keyword evidence="1" id="KW-1133">Transmembrane helix</keyword>
<organism evidence="2 3">
    <name type="scientific">Hoylesella buccalis DNF00853</name>
    <dbReference type="NCBI Taxonomy" id="1401074"/>
    <lineage>
        <taxon>Bacteria</taxon>
        <taxon>Pseudomonadati</taxon>
        <taxon>Bacteroidota</taxon>
        <taxon>Bacteroidia</taxon>
        <taxon>Bacteroidales</taxon>
        <taxon>Prevotellaceae</taxon>
        <taxon>Hoylesella</taxon>
    </lineage>
</organism>
<evidence type="ECO:0008006" key="4">
    <source>
        <dbReference type="Google" id="ProtNLM"/>
    </source>
</evidence>
<dbReference type="EMBL" id="JRNN01000064">
    <property type="protein sequence ID" value="KGF34805.1"/>
    <property type="molecule type" value="Genomic_DNA"/>
</dbReference>
<proteinExistence type="predicted"/>
<dbReference type="OrthoDB" id="1093399at2"/>
<feature type="transmembrane region" description="Helical" evidence="1">
    <location>
        <begin position="75"/>
        <end position="96"/>
    </location>
</feature>
<dbReference type="AlphaFoldDB" id="A0A095ZJA9"/>
<dbReference type="RefSeq" id="WP_023056691.1">
    <property type="nucleotide sequence ID" value="NZ_JRNN01000064.1"/>
</dbReference>